<dbReference type="Pfam" id="PF06283">
    <property type="entry name" value="ThuA"/>
    <property type="match status" value="1"/>
</dbReference>
<evidence type="ECO:0000313" key="2">
    <source>
        <dbReference type="EMBL" id="GAA0361311.1"/>
    </source>
</evidence>
<protein>
    <recommendedName>
        <fullName evidence="1">ThuA-like domain-containing protein</fullName>
    </recommendedName>
</protein>
<dbReference type="Gene3D" id="3.40.50.880">
    <property type="match status" value="1"/>
</dbReference>
<organism evidence="2 3">
    <name type="scientific">Alkalibacterium iburiense</name>
    <dbReference type="NCBI Taxonomy" id="290589"/>
    <lineage>
        <taxon>Bacteria</taxon>
        <taxon>Bacillati</taxon>
        <taxon>Bacillota</taxon>
        <taxon>Bacilli</taxon>
        <taxon>Lactobacillales</taxon>
        <taxon>Carnobacteriaceae</taxon>
        <taxon>Alkalibacterium</taxon>
    </lineage>
</organism>
<gene>
    <name evidence="2" type="ORF">GCM10008932_12420</name>
</gene>
<name>A0ABN0XDM2_9LACT</name>
<sequence length="160" mass="17972">MASENRLEPEKDETALWLTEEGAKEIAAYVEEGGAWLAWHSGLAGYDKLTSYITMLGGYFTHHPEQHTEVTYTYSNHPLTKDEKESFVLLDEHYFIKQVNPINLFSVSSSIEGESVSGWTKTIADGKVAAYTPSHTKEGLASVELREDLSRLIDWCLNTV</sequence>
<feature type="domain" description="ThuA-like" evidence="1">
    <location>
        <begin position="17"/>
        <end position="155"/>
    </location>
</feature>
<dbReference type="SUPFAM" id="SSF52317">
    <property type="entry name" value="Class I glutamine amidotransferase-like"/>
    <property type="match status" value="1"/>
</dbReference>
<evidence type="ECO:0000259" key="1">
    <source>
        <dbReference type="Pfam" id="PF06283"/>
    </source>
</evidence>
<dbReference type="InterPro" id="IPR029010">
    <property type="entry name" value="ThuA-like"/>
</dbReference>
<reference evidence="2 3" key="1">
    <citation type="journal article" date="2019" name="Int. J. Syst. Evol. Microbiol.">
        <title>The Global Catalogue of Microorganisms (GCM) 10K type strain sequencing project: providing services to taxonomists for standard genome sequencing and annotation.</title>
        <authorList>
            <consortium name="The Broad Institute Genomics Platform"/>
            <consortium name="The Broad Institute Genome Sequencing Center for Infectious Disease"/>
            <person name="Wu L."/>
            <person name="Ma J."/>
        </authorList>
    </citation>
    <scope>NUCLEOTIDE SEQUENCE [LARGE SCALE GENOMIC DNA]</scope>
    <source>
        <strain evidence="2 3">JCM 12662</strain>
    </source>
</reference>
<dbReference type="InterPro" id="IPR029062">
    <property type="entry name" value="Class_I_gatase-like"/>
</dbReference>
<keyword evidence="3" id="KW-1185">Reference proteome</keyword>
<dbReference type="EMBL" id="BAAACW010000074">
    <property type="protein sequence ID" value="GAA0361311.1"/>
    <property type="molecule type" value="Genomic_DNA"/>
</dbReference>
<proteinExistence type="predicted"/>
<dbReference type="Proteomes" id="UP001501166">
    <property type="component" value="Unassembled WGS sequence"/>
</dbReference>
<accession>A0ABN0XDM2</accession>
<evidence type="ECO:0000313" key="3">
    <source>
        <dbReference type="Proteomes" id="UP001501166"/>
    </source>
</evidence>
<comment type="caution">
    <text evidence="2">The sequence shown here is derived from an EMBL/GenBank/DDBJ whole genome shotgun (WGS) entry which is preliminary data.</text>
</comment>